<dbReference type="Gene3D" id="3.40.50.720">
    <property type="entry name" value="NAD(P)-binding Rossmann-like Domain"/>
    <property type="match status" value="1"/>
</dbReference>
<keyword evidence="2" id="KW-1185">Reference proteome</keyword>
<dbReference type="EMBL" id="OZ037947">
    <property type="protein sequence ID" value="CAL1706259.1"/>
    <property type="molecule type" value="Genomic_DNA"/>
</dbReference>
<proteinExistence type="predicted"/>
<gene>
    <name evidence="1" type="ORF">GFSPODELE1_LOCUS5781</name>
</gene>
<name>A0ABP1DH39_9APHY</name>
<accession>A0ABP1DH39</accession>
<evidence type="ECO:0000313" key="2">
    <source>
        <dbReference type="Proteomes" id="UP001497453"/>
    </source>
</evidence>
<organism evidence="1 2">
    <name type="scientific">Somion occarium</name>
    <dbReference type="NCBI Taxonomy" id="3059160"/>
    <lineage>
        <taxon>Eukaryota</taxon>
        <taxon>Fungi</taxon>
        <taxon>Dikarya</taxon>
        <taxon>Basidiomycota</taxon>
        <taxon>Agaricomycotina</taxon>
        <taxon>Agaricomycetes</taxon>
        <taxon>Polyporales</taxon>
        <taxon>Cerrenaceae</taxon>
        <taxon>Somion</taxon>
    </lineage>
</organism>
<reference evidence="2" key="1">
    <citation type="submission" date="2024-04" db="EMBL/GenBank/DDBJ databases">
        <authorList>
            <person name="Shaw F."/>
            <person name="Minotto A."/>
        </authorList>
    </citation>
    <scope>NUCLEOTIDE SEQUENCE [LARGE SCALE GENOMIC DNA]</scope>
</reference>
<sequence>MVPRYLRNLVWDRFDKPSIRSTASVSVTHSPLPDVPLHTRNDPVMNDTLRIHSLLFKIVSGINVDRFQYLLQDHPNQPFVLSVCRPLREGFWPWAVSDDKPAGYPLTWDAAKPSPRYRKPNANLGALSSLMLICWLCNPDGPTLVGSHAVDRRDVAKMVVASLTALPTPQVGRKQIIVNVDWFNGRNAVDIIARHRPELKPHLSRQALAEEPHGEHYVADRSRAREVLRLTEYTMGGDCVGFSRQRSEAAGRTECQRVDSHPR</sequence>
<protein>
    <submittedName>
        <fullName evidence="1">Uncharacterized protein</fullName>
    </submittedName>
</protein>
<dbReference type="Proteomes" id="UP001497453">
    <property type="component" value="Chromosome 4"/>
</dbReference>
<evidence type="ECO:0000313" key="1">
    <source>
        <dbReference type="EMBL" id="CAL1706259.1"/>
    </source>
</evidence>